<dbReference type="InterPro" id="IPR035684">
    <property type="entry name" value="ArgRS_core"/>
</dbReference>
<dbReference type="InterPro" id="IPR014729">
    <property type="entry name" value="Rossmann-like_a/b/a_fold"/>
</dbReference>
<evidence type="ECO:0000256" key="9">
    <source>
        <dbReference type="ARBA" id="ARBA00039495"/>
    </source>
</evidence>
<evidence type="ECO:0000256" key="4">
    <source>
        <dbReference type="ARBA" id="ARBA00022741"/>
    </source>
</evidence>
<evidence type="ECO:0000256" key="11">
    <source>
        <dbReference type="ARBA" id="ARBA00049595"/>
    </source>
</evidence>
<dbReference type="PANTHER" id="PTHR11956">
    <property type="entry name" value="ARGINYL-TRNA SYNTHETASE"/>
    <property type="match status" value="1"/>
</dbReference>
<organism evidence="14 15">
    <name type="scientific">Callosobruchus maculatus</name>
    <name type="common">Southern cowpea weevil</name>
    <name type="synonym">Pulse bruchid</name>
    <dbReference type="NCBI Taxonomy" id="64391"/>
    <lineage>
        <taxon>Eukaryota</taxon>
        <taxon>Metazoa</taxon>
        <taxon>Ecdysozoa</taxon>
        <taxon>Arthropoda</taxon>
        <taxon>Hexapoda</taxon>
        <taxon>Insecta</taxon>
        <taxon>Pterygota</taxon>
        <taxon>Neoptera</taxon>
        <taxon>Endopterygota</taxon>
        <taxon>Coleoptera</taxon>
        <taxon>Polyphaga</taxon>
        <taxon>Cucujiformia</taxon>
        <taxon>Chrysomeloidea</taxon>
        <taxon>Chrysomelidae</taxon>
        <taxon>Bruchinae</taxon>
        <taxon>Bruchini</taxon>
        <taxon>Callosobruchus</taxon>
    </lineage>
</organism>
<dbReference type="GO" id="GO:0005524">
    <property type="term" value="F:ATP binding"/>
    <property type="evidence" value="ECO:0007669"/>
    <property type="project" value="UniProtKB-KW"/>
</dbReference>
<comment type="similarity">
    <text evidence="1 12">Belongs to the class-I aminoacyl-tRNA synthetase family.</text>
</comment>
<feature type="domain" description="DALR anticodon binding" evidence="13">
    <location>
        <begin position="405"/>
        <end position="520"/>
    </location>
</feature>
<sequence length="520" mass="59638">MSLPLNDLEKLLGVTNITEVLKIQPDDIIKNIHLVRDRANRRISFEIDKSIFVKDVIENCAFPDLNYSPKNIVVDFSSPNIAKPFHLGHLRSTIIGNFISNLNSFLRHKVVRLNYVGNWGTQFGFIKVGMEELKYAPADIQKDPLKLLYKSYVHANKLAEADPSIHDRAKQEFLKLETGSLDDIKDWKIFMEYSKEELINTYNRLGITFDDYSYESDYSAKNIEEVIEALRAKNIIHKDSDGKEVASINDKKISVVKSDGSTLYLTRDIAAAIDRFKKYSFDKMYYVVDNSQSDHFYVLKDILYKMDLPWAGRLVHIKFGRIKGMSTRKGTSVFLKDILDECRDIMIKRQIESPTTKVPINDGEIADILGVSCVIVNELKRRRQKDYEFNWDTVLQVQGDTGIRLQYTHCRLHSLEKNSGATPAKECIPEIFNHPEALSLLKVLAKFHDVLYKANAQLEAYILVNYLFHLCNHINKALVELQVKGTSPDVASQRLLLFNTAREVLKNGMEILGLRPLQAM</sequence>
<dbReference type="PRINTS" id="PR01038">
    <property type="entry name" value="TRNASYNTHARG"/>
</dbReference>
<keyword evidence="3 12" id="KW-0436">Ligase</keyword>
<dbReference type="PROSITE" id="PS00178">
    <property type="entry name" value="AA_TRNA_LIGASE_I"/>
    <property type="match status" value="1"/>
</dbReference>
<dbReference type="FunFam" id="1.10.730.10:FF:000006">
    <property type="entry name" value="Arginyl-tRNA synthetase 2, mitochondrial"/>
    <property type="match status" value="1"/>
</dbReference>
<dbReference type="GO" id="GO:0006420">
    <property type="term" value="P:arginyl-tRNA aminoacylation"/>
    <property type="evidence" value="ECO:0007669"/>
    <property type="project" value="InterPro"/>
</dbReference>
<dbReference type="GO" id="GO:0004814">
    <property type="term" value="F:arginine-tRNA ligase activity"/>
    <property type="evidence" value="ECO:0007669"/>
    <property type="project" value="UniProtKB-EC"/>
</dbReference>
<dbReference type="InterPro" id="IPR001278">
    <property type="entry name" value="Arg-tRNA-ligase"/>
</dbReference>
<dbReference type="Gene3D" id="1.10.730.10">
    <property type="entry name" value="Isoleucyl-tRNA Synthetase, Domain 1"/>
    <property type="match status" value="1"/>
</dbReference>
<dbReference type="InterPro" id="IPR001412">
    <property type="entry name" value="aa-tRNA-synth_I_CS"/>
</dbReference>
<dbReference type="InterPro" id="IPR009080">
    <property type="entry name" value="tRNAsynth_Ia_anticodon-bd"/>
</dbReference>
<evidence type="ECO:0000259" key="13">
    <source>
        <dbReference type="SMART" id="SM00836"/>
    </source>
</evidence>
<protein>
    <recommendedName>
        <fullName evidence="9">Probable arginine--tRNA ligase, mitochondrial</fullName>
        <ecNumber evidence="2">6.1.1.19</ecNumber>
    </recommendedName>
    <alternativeName>
        <fullName evidence="8">Arginyl-tRNA synthetase</fullName>
    </alternativeName>
</protein>
<evidence type="ECO:0000256" key="7">
    <source>
        <dbReference type="ARBA" id="ARBA00023146"/>
    </source>
</evidence>
<dbReference type="SUPFAM" id="SSF47323">
    <property type="entry name" value="Anticodon-binding domain of a subclass of class I aminoacyl-tRNA synthetases"/>
    <property type="match status" value="1"/>
</dbReference>
<keyword evidence="4 12" id="KW-0547">Nucleotide-binding</keyword>
<evidence type="ECO:0000256" key="2">
    <source>
        <dbReference type="ARBA" id="ARBA00012837"/>
    </source>
</evidence>
<dbReference type="Gene3D" id="3.40.50.620">
    <property type="entry name" value="HUPs"/>
    <property type="match status" value="1"/>
</dbReference>
<name>A0A653BXE8_CALMS</name>
<dbReference type="GO" id="GO:0032543">
    <property type="term" value="P:mitochondrial translation"/>
    <property type="evidence" value="ECO:0007669"/>
    <property type="project" value="TreeGrafter"/>
</dbReference>
<dbReference type="InterPro" id="IPR008909">
    <property type="entry name" value="DALR_anticod-bd"/>
</dbReference>
<comment type="catalytic activity">
    <reaction evidence="10">
        <text>tRNA(Arg) + L-arginine + ATP = L-arginyl-tRNA(Arg) + AMP + diphosphate</text>
        <dbReference type="Rhea" id="RHEA:20301"/>
        <dbReference type="Rhea" id="RHEA-COMP:9658"/>
        <dbReference type="Rhea" id="RHEA-COMP:9673"/>
        <dbReference type="ChEBI" id="CHEBI:30616"/>
        <dbReference type="ChEBI" id="CHEBI:32682"/>
        <dbReference type="ChEBI" id="CHEBI:33019"/>
        <dbReference type="ChEBI" id="CHEBI:78442"/>
        <dbReference type="ChEBI" id="CHEBI:78513"/>
        <dbReference type="ChEBI" id="CHEBI:456215"/>
        <dbReference type="EC" id="6.1.1.19"/>
    </reaction>
</comment>
<evidence type="ECO:0000313" key="14">
    <source>
        <dbReference type="EMBL" id="VEN40312.1"/>
    </source>
</evidence>
<dbReference type="FunFam" id="3.40.50.620:FF:000058">
    <property type="entry name" value="Mitochondrial arginyl-tRNA synthetase"/>
    <property type="match status" value="1"/>
</dbReference>
<dbReference type="Pfam" id="PF05746">
    <property type="entry name" value="DALR_1"/>
    <property type="match status" value="1"/>
</dbReference>
<evidence type="ECO:0000256" key="5">
    <source>
        <dbReference type="ARBA" id="ARBA00022840"/>
    </source>
</evidence>
<keyword evidence="15" id="KW-1185">Reference proteome</keyword>
<keyword evidence="7 12" id="KW-0030">Aminoacyl-tRNA synthetase</keyword>
<dbReference type="AlphaFoldDB" id="A0A653BXE8"/>
<evidence type="ECO:0000256" key="8">
    <source>
        <dbReference type="ARBA" id="ARBA00033033"/>
    </source>
</evidence>
<dbReference type="SMART" id="SM00836">
    <property type="entry name" value="DALR_1"/>
    <property type="match status" value="1"/>
</dbReference>
<accession>A0A653BXE8</accession>
<dbReference type="EC" id="6.1.1.19" evidence="2"/>
<evidence type="ECO:0000313" key="15">
    <source>
        <dbReference type="Proteomes" id="UP000410492"/>
    </source>
</evidence>
<keyword evidence="6 12" id="KW-0648">Protein biosynthesis</keyword>
<reference evidence="14 15" key="1">
    <citation type="submission" date="2019-01" db="EMBL/GenBank/DDBJ databases">
        <authorList>
            <person name="Sayadi A."/>
        </authorList>
    </citation>
    <scope>NUCLEOTIDE SEQUENCE [LARGE SCALE GENOMIC DNA]</scope>
</reference>
<evidence type="ECO:0000256" key="3">
    <source>
        <dbReference type="ARBA" id="ARBA00022598"/>
    </source>
</evidence>
<gene>
    <name evidence="14" type="ORF">CALMAC_LOCUS4512</name>
</gene>
<dbReference type="PANTHER" id="PTHR11956:SF11">
    <property type="entry name" value="ARGININE--TRNA LIGASE, MITOCHONDRIAL-RELATED"/>
    <property type="match status" value="1"/>
</dbReference>
<dbReference type="SUPFAM" id="SSF52374">
    <property type="entry name" value="Nucleotidylyl transferase"/>
    <property type="match status" value="1"/>
</dbReference>
<dbReference type="OrthoDB" id="68056at2759"/>
<keyword evidence="5 12" id="KW-0067">ATP-binding</keyword>
<evidence type="ECO:0000256" key="10">
    <source>
        <dbReference type="ARBA" id="ARBA00049339"/>
    </source>
</evidence>
<evidence type="ECO:0000256" key="12">
    <source>
        <dbReference type="RuleBase" id="RU363038"/>
    </source>
</evidence>
<dbReference type="NCBIfam" id="TIGR00456">
    <property type="entry name" value="argS"/>
    <property type="match status" value="1"/>
</dbReference>
<dbReference type="EMBL" id="CAACVG010006464">
    <property type="protein sequence ID" value="VEN40312.1"/>
    <property type="molecule type" value="Genomic_DNA"/>
</dbReference>
<dbReference type="GO" id="GO:0005739">
    <property type="term" value="C:mitochondrion"/>
    <property type="evidence" value="ECO:0007669"/>
    <property type="project" value="TreeGrafter"/>
</dbReference>
<evidence type="ECO:0000256" key="1">
    <source>
        <dbReference type="ARBA" id="ARBA00005594"/>
    </source>
</evidence>
<dbReference type="Proteomes" id="UP000410492">
    <property type="component" value="Unassembled WGS sequence"/>
</dbReference>
<comment type="function">
    <text evidence="11">Catalyzes the attachment of arginine to tRNA(Arg) in a two-step reaction: arginine is first activated by ATP to form Arg-AMP and then transferred to the acceptor end of tRNA(Arg).</text>
</comment>
<evidence type="ECO:0000256" key="6">
    <source>
        <dbReference type="ARBA" id="ARBA00022917"/>
    </source>
</evidence>
<proteinExistence type="inferred from homology"/>
<dbReference type="Pfam" id="PF00750">
    <property type="entry name" value="tRNA-synt_1d"/>
    <property type="match status" value="1"/>
</dbReference>